<dbReference type="PANTHER" id="PTHR46300:SF7">
    <property type="entry name" value="P450, PUTATIVE (EUROFUNG)-RELATED"/>
    <property type="match status" value="1"/>
</dbReference>
<dbReference type="InterPro" id="IPR050364">
    <property type="entry name" value="Cytochrome_P450_fung"/>
</dbReference>
<dbReference type="GO" id="GO:0016705">
    <property type="term" value="F:oxidoreductase activity, acting on paired donors, with incorporation or reduction of molecular oxygen"/>
    <property type="evidence" value="ECO:0007669"/>
    <property type="project" value="InterPro"/>
</dbReference>
<dbReference type="SUPFAM" id="SSF48264">
    <property type="entry name" value="Cytochrome P450"/>
    <property type="match status" value="1"/>
</dbReference>
<keyword evidence="13" id="KW-1185">Reference proteome</keyword>
<reference evidence="13" key="2">
    <citation type="submission" date="2015-01" db="EMBL/GenBank/DDBJ databases">
        <title>Evolutionary Origins and Diversification of the Mycorrhizal Mutualists.</title>
        <authorList>
            <consortium name="DOE Joint Genome Institute"/>
            <consortium name="Mycorrhizal Genomics Consortium"/>
            <person name="Kohler A."/>
            <person name="Kuo A."/>
            <person name="Nagy L.G."/>
            <person name="Floudas D."/>
            <person name="Copeland A."/>
            <person name="Barry K.W."/>
            <person name="Cichocki N."/>
            <person name="Veneault-Fourrey C."/>
            <person name="LaButti K."/>
            <person name="Lindquist E.A."/>
            <person name="Lipzen A."/>
            <person name="Lundell T."/>
            <person name="Morin E."/>
            <person name="Murat C."/>
            <person name="Riley R."/>
            <person name="Ohm R."/>
            <person name="Sun H."/>
            <person name="Tunlid A."/>
            <person name="Henrissat B."/>
            <person name="Grigoriev I.V."/>
            <person name="Hibbett D.S."/>
            <person name="Martin F."/>
        </authorList>
    </citation>
    <scope>NUCLEOTIDE SEQUENCE [LARGE SCALE GENOMIC DNA]</scope>
    <source>
        <strain evidence="13">MUT 4182</strain>
    </source>
</reference>
<protein>
    <recommendedName>
        <fullName evidence="14">Cytochrome P450</fullName>
    </recommendedName>
</protein>
<dbReference type="InterPro" id="IPR002401">
    <property type="entry name" value="Cyt_P450_E_grp-I"/>
</dbReference>
<name>A0A0C3PU84_9AGAM</name>
<keyword evidence="11" id="KW-0472">Membrane</keyword>
<evidence type="ECO:0000256" key="11">
    <source>
        <dbReference type="SAM" id="Phobius"/>
    </source>
</evidence>
<feature type="transmembrane region" description="Helical" evidence="11">
    <location>
        <begin position="26"/>
        <end position="48"/>
    </location>
</feature>
<gene>
    <name evidence="12" type="ORF">M407DRAFT_31945</name>
</gene>
<keyword evidence="11" id="KW-0812">Transmembrane</keyword>
<evidence type="ECO:0000256" key="4">
    <source>
        <dbReference type="ARBA" id="ARBA00022617"/>
    </source>
</evidence>
<dbReference type="InterPro" id="IPR001128">
    <property type="entry name" value="Cyt_P450"/>
</dbReference>
<evidence type="ECO:0000256" key="2">
    <source>
        <dbReference type="ARBA" id="ARBA00005179"/>
    </source>
</evidence>
<dbReference type="PANTHER" id="PTHR46300">
    <property type="entry name" value="P450, PUTATIVE (EUROFUNG)-RELATED-RELATED"/>
    <property type="match status" value="1"/>
</dbReference>
<dbReference type="GO" id="GO:0020037">
    <property type="term" value="F:heme binding"/>
    <property type="evidence" value="ECO:0007669"/>
    <property type="project" value="InterPro"/>
</dbReference>
<keyword evidence="8 10" id="KW-0503">Monooxygenase</keyword>
<dbReference type="GO" id="GO:0005506">
    <property type="term" value="F:iron ion binding"/>
    <property type="evidence" value="ECO:0007669"/>
    <property type="project" value="InterPro"/>
</dbReference>
<keyword evidence="4 9" id="KW-0349">Heme</keyword>
<reference evidence="12 13" key="1">
    <citation type="submission" date="2014-04" db="EMBL/GenBank/DDBJ databases">
        <authorList>
            <consortium name="DOE Joint Genome Institute"/>
            <person name="Kuo A."/>
            <person name="Girlanda M."/>
            <person name="Perotto S."/>
            <person name="Kohler A."/>
            <person name="Nagy L.G."/>
            <person name="Floudas D."/>
            <person name="Copeland A."/>
            <person name="Barry K.W."/>
            <person name="Cichocki N."/>
            <person name="Veneault-Fourrey C."/>
            <person name="LaButti K."/>
            <person name="Lindquist E.A."/>
            <person name="Lipzen A."/>
            <person name="Lundell T."/>
            <person name="Morin E."/>
            <person name="Murat C."/>
            <person name="Sun H."/>
            <person name="Tunlid A."/>
            <person name="Henrissat B."/>
            <person name="Grigoriev I.V."/>
            <person name="Hibbett D.S."/>
            <person name="Martin F."/>
            <person name="Nordberg H.P."/>
            <person name="Cantor M.N."/>
            <person name="Hua S.X."/>
        </authorList>
    </citation>
    <scope>NUCLEOTIDE SEQUENCE [LARGE SCALE GENOMIC DNA]</scope>
    <source>
        <strain evidence="12 13">MUT 4182</strain>
    </source>
</reference>
<evidence type="ECO:0000256" key="7">
    <source>
        <dbReference type="ARBA" id="ARBA00023004"/>
    </source>
</evidence>
<feature type="binding site" description="axial binding residue" evidence="9">
    <location>
        <position position="490"/>
    </location>
    <ligand>
        <name>heme</name>
        <dbReference type="ChEBI" id="CHEBI:30413"/>
    </ligand>
    <ligandPart>
        <name>Fe</name>
        <dbReference type="ChEBI" id="CHEBI:18248"/>
    </ligandPart>
</feature>
<evidence type="ECO:0000256" key="3">
    <source>
        <dbReference type="ARBA" id="ARBA00010617"/>
    </source>
</evidence>
<evidence type="ECO:0000256" key="5">
    <source>
        <dbReference type="ARBA" id="ARBA00022723"/>
    </source>
</evidence>
<dbReference type="STRING" id="1051891.A0A0C3PU84"/>
<comment type="cofactor">
    <cofactor evidence="1 9">
        <name>heme</name>
        <dbReference type="ChEBI" id="CHEBI:30413"/>
    </cofactor>
</comment>
<organism evidence="12 13">
    <name type="scientific">Tulasnella calospora MUT 4182</name>
    <dbReference type="NCBI Taxonomy" id="1051891"/>
    <lineage>
        <taxon>Eukaryota</taxon>
        <taxon>Fungi</taxon>
        <taxon>Dikarya</taxon>
        <taxon>Basidiomycota</taxon>
        <taxon>Agaricomycotina</taxon>
        <taxon>Agaricomycetes</taxon>
        <taxon>Cantharellales</taxon>
        <taxon>Tulasnellaceae</taxon>
        <taxon>Tulasnella</taxon>
    </lineage>
</organism>
<evidence type="ECO:0000256" key="6">
    <source>
        <dbReference type="ARBA" id="ARBA00023002"/>
    </source>
</evidence>
<dbReference type="HOGENOM" id="CLU_001570_2_3_1"/>
<evidence type="ECO:0000256" key="10">
    <source>
        <dbReference type="RuleBase" id="RU000461"/>
    </source>
</evidence>
<dbReference type="OrthoDB" id="2789670at2759"/>
<sequence>MAPSWIFRQETLLAALPPRSSLQTMISFYAGALSLWVVAVLQVIARHIKWKRDMQRRNPQAMPYPPGPKPLPLIGNVFDMPRSQSSLTFIKWRDMYGPLTWVVTPGRQFLIVNDYEMIKELFERRGNIYINRPRLIMAGELIGLDKGTPLTQYGPVWRQHRRMLSHALLAPIVRRDYGPMMTKKTITFLKTLLDRPDDFILESKKLMAEIITEIAYGAHRDDEDGGHDYIQMQIEMGIITFKTVQGYWVDFFPWMKHIPPWFPFAQWKRDALGWSKVYNITRDYLFESVKQKFLTTNGEGMQPSFVLTMLKELYSQVDDKGDEDLTNNERAINHAAFSFFRAGAETTESVVRNFFLAMTLFPEAQARAQAEVDTFIGQDRFPSIEDRGIDKMPYLEATVLESLRWNPPASTGVPHLPVVDDFFQGYFIPKGTTVFQNSWQISRDARYYANPTAFQPERFLKTDQKKPRCVHNPDVLSPWDWAFGFGRRICPGRDLAMQGAWLSVAFVLWAFEIKPKLGRTMAGGYKATDEERFNFRVSSKTLPFECDFTPRSDKVRQMINQAVEEGKKAGGP</sequence>
<dbReference type="Pfam" id="PF00067">
    <property type="entry name" value="p450"/>
    <property type="match status" value="1"/>
</dbReference>
<dbReference type="PROSITE" id="PS00086">
    <property type="entry name" value="CYTOCHROME_P450"/>
    <property type="match status" value="1"/>
</dbReference>
<evidence type="ECO:0000313" key="12">
    <source>
        <dbReference type="EMBL" id="KIO18395.1"/>
    </source>
</evidence>
<accession>A0A0C3PU84</accession>
<evidence type="ECO:0000256" key="8">
    <source>
        <dbReference type="ARBA" id="ARBA00023033"/>
    </source>
</evidence>
<dbReference type="Gene3D" id="1.10.630.10">
    <property type="entry name" value="Cytochrome P450"/>
    <property type="match status" value="1"/>
</dbReference>
<evidence type="ECO:0008006" key="14">
    <source>
        <dbReference type="Google" id="ProtNLM"/>
    </source>
</evidence>
<dbReference type="InterPro" id="IPR017972">
    <property type="entry name" value="Cyt_P450_CS"/>
</dbReference>
<dbReference type="Proteomes" id="UP000054248">
    <property type="component" value="Unassembled WGS sequence"/>
</dbReference>
<comment type="similarity">
    <text evidence="3 10">Belongs to the cytochrome P450 family.</text>
</comment>
<dbReference type="AlphaFoldDB" id="A0A0C3PU84"/>
<evidence type="ECO:0000313" key="13">
    <source>
        <dbReference type="Proteomes" id="UP000054248"/>
    </source>
</evidence>
<keyword evidence="6 10" id="KW-0560">Oxidoreductase</keyword>
<keyword evidence="5 9" id="KW-0479">Metal-binding</keyword>
<dbReference type="EMBL" id="KN823290">
    <property type="protein sequence ID" value="KIO18395.1"/>
    <property type="molecule type" value="Genomic_DNA"/>
</dbReference>
<dbReference type="GO" id="GO:0004497">
    <property type="term" value="F:monooxygenase activity"/>
    <property type="evidence" value="ECO:0007669"/>
    <property type="project" value="UniProtKB-KW"/>
</dbReference>
<keyword evidence="7 9" id="KW-0408">Iron</keyword>
<dbReference type="InterPro" id="IPR036396">
    <property type="entry name" value="Cyt_P450_sf"/>
</dbReference>
<dbReference type="CDD" id="cd11065">
    <property type="entry name" value="CYP64-like"/>
    <property type="match status" value="1"/>
</dbReference>
<evidence type="ECO:0000256" key="9">
    <source>
        <dbReference type="PIRSR" id="PIRSR602401-1"/>
    </source>
</evidence>
<dbReference type="PRINTS" id="PR00463">
    <property type="entry name" value="EP450I"/>
</dbReference>
<proteinExistence type="inferred from homology"/>
<keyword evidence="11" id="KW-1133">Transmembrane helix</keyword>
<comment type="pathway">
    <text evidence="2">Secondary metabolite biosynthesis.</text>
</comment>
<evidence type="ECO:0000256" key="1">
    <source>
        <dbReference type="ARBA" id="ARBA00001971"/>
    </source>
</evidence>